<evidence type="ECO:0000256" key="2">
    <source>
        <dbReference type="ARBA" id="ARBA00009001"/>
    </source>
</evidence>
<feature type="compositionally biased region" description="Basic and acidic residues" evidence="7">
    <location>
        <begin position="43"/>
        <end position="74"/>
    </location>
</feature>
<sequence length="143" mass="16055">MPKSKEFISSEEDSGSGSDEPKPKKKKVEKPKETSDASGSESDEPKPKKKTNEKPKEKPEKQTSKAKPKGDKGPNGEYMFQIANMRFATVSEFRGKVMVGIREFYNADGEMRPGKKGISLPMDQWKRLKDQIEDIDAAVKQMS</sequence>
<dbReference type="GO" id="GO:0003677">
    <property type="term" value="F:DNA binding"/>
    <property type="evidence" value="ECO:0007669"/>
    <property type="project" value="UniProtKB-KW"/>
</dbReference>
<reference evidence="9" key="1">
    <citation type="journal article" date="2019" name="bioRxiv">
        <title>The Genome of the Zebra Mussel, Dreissena polymorpha: A Resource for Invasive Species Research.</title>
        <authorList>
            <person name="McCartney M.A."/>
            <person name="Auch B."/>
            <person name="Kono T."/>
            <person name="Mallez S."/>
            <person name="Zhang Y."/>
            <person name="Obille A."/>
            <person name="Becker A."/>
            <person name="Abrahante J.E."/>
            <person name="Garbe J."/>
            <person name="Badalamenti J.P."/>
            <person name="Herman A."/>
            <person name="Mangelson H."/>
            <person name="Liachko I."/>
            <person name="Sullivan S."/>
            <person name="Sone E.D."/>
            <person name="Koren S."/>
            <person name="Silverstein K.A.T."/>
            <person name="Beckman K.B."/>
            <person name="Gohl D.M."/>
        </authorList>
    </citation>
    <scope>NUCLEOTIDE SEQUENCE</scope>
    <source>
        <strain evidence="9">Duluth1</strain>
        <tissue evidence="9">Whole animal</tissue>
    </source>
</reference>
<dbReference type="InterPro" id="IPR009044">
    <property type="entry name" value="ssDNA-bd_transcriptional_reg"/>
</dbReference>
<dbReference type="Proteomes" id="UP000828390">
    <property type="component" value="Unassembled WGS sequence"/>
</dbReference>
<dbReference type="InterPro" id="IPR045125">
    <property type="entry name" value="Sub1/Tcp4-like"/>
</dbReference>
<evidence type="ECO:0000256" key="4">
    <source>
        <dbReference type="ARBA" id="ARBA00023125"/>
    </source>
</evidence>
<comment type="similarity">
    <text evidence="2">Belongs to the transcriptional coactivator PC4 family.</text>
</comment>
<evidence type="ECO:0000313" key="9">
    <source>
        <dbReference type="EMBL" id="KAH3741649.1"/>
    </source>
</evidence>
<protein>
    <recommendedName>
        <fullName evidence="8">Transcriptional coactivator p15 (PC4) C-terminal domain-containing protein</fullName>
    </recommendedName>
</protein>
<accession>A0A9D4DBH5</accession>
<keyword evidence="5" id="KW-0804">Transcription</keyword>
<dbReference type="PANTHER" id="PTHR13215">
    <property type="entry name" value="RNA POLYMERASE II TRANSCRIPTIONAL COACTIVATOR"/>
    <property type="match status" value="1"/>
</dbReference>
<dbReference type="GO" id="GO:0005634">
    <property type="term" value="C:nucleus"/>
    <property type="evidence" value="ECO:0007669"/>
    <property type="project" value="UniProtKB-SubCell"/>
</dbReference>
<dbReference type="GO" id="GO:0060261">
    <property type="term" value="P:positive regulation of transcription initiation by RNA polymerase II"/>
    <property type="evidence" value="ECO:0007669"/>
    <property type="project" value="InterPro"/>
</dbReference>
<comment type="caution">
    <text evidence="9">The sequence shown here is derived from an EMBL/GenBank/DDBJ whole genome shotgun (WGS) entry which is preliminary data.</text>
</comment>
<evidence type="ECO:0000256" key="5">
    <source>
        <dbReference type="ARBA" id="ARBA00023163"/>
    </source>
</evidence>
<dbReference type="AlphaFoldDB" id="A0A9D4DBH5"/>
<evidence type="ECO:0000256" key="3">
    <source>
        <dbReference type="ARBA" id="ARBA00023015"/>
    </source>
</evidence>
<gene>
    <name evidence="9" type="ORF">DPMN_048374</name>
</gene>
<dbReference type="Gene3D" id="2.30.31.10">
    <property type="entry name" value="Transcriptional Coactivator Pc4, Chain A"/>
    <property type="match status" value="1"/>
</dbReference>
<evidence type="ECO:0000259" key="8">
    <source>
        <dbReference type="Pfam" id="PF02229"/>
    </source>
</evidence>
<dbReference type="GO" id="GO:0003713">
    <property type="term" value="F:transcription coactivator activity"/>
    <property type="evidence" value="ECO:0007669"/>
    <property type="project" value="InterPro"/>
</dbReference>
<feature type="domain" description="Transcriptional coactivator p15 (PC4) C-terminal" evidence="8">
    <location>
        <begin position="81"/>
        <end position="130"/>
    </location>
</feature>
<dbReference type="InterPro" id="IPR003173">
    <property type="entry name" value="PC4_C"/>
</dbReference>
<organism evidence="9 10">
    <name type="scientific">Dreissena polymorpha</name>
    <name type="common">Zebra mussel</name>
    <name type="synonym">Mytilus polymorpha</name>
    <dbReference type="NCBI Taxonomy" id="45954"/>
    <lineage>
        <taxon>Eukaryota</taxon>
        <taxon>Metazoa</taxon>
        <taxon>Spiralia</taxon>
        <taxon>Lophotrochozoa</taxon>
        <taxon>Mollusca</taxon>
        <taxon>Bivalvia</taxon>
        <taxon>Autobranchia</taxon>
        <taxon>Heteroconchia</taxon>
        <taxon>Euheterodonta</taxon>
        <taxon>Imparidentia</taxon>
        <taxon>Neoheterodontei</taxon>
        <taxon>Myida</taxon>
        <taxon>Dreissenoidea</taxon>
        <taxon>Dreissenidae</taxon>
        <taxon>Dreissena</taxon>
    </lineage>
</organism>
<keyword evidence="10" id="KW-1185">Reference proteome</keyword>
<evidence type="ECO:0000313" key="10">
    <source>
        <dbReference type="Proteomes" id="UP000828390"/>
    </source>
</evidence>
<dbReference type="EMBL" id="JAIWYP010000011">
    <property type="protein sequence ID" value="KAH3741649.1"/>
    <property type="molecule type" value="Genomic_DNA"/>
</dbReference>
<evidence type="ECO:0000256" key="1">
    <source>
        <dbReference type="ARBA" id="ARBA00004123"/>
    </source>
</evidence>
<feature type="region of interest" description="Disordered" evidence="7">
    <location>
        <begin position="1"/>
        <end position="77"/>
    </location>
</feature>
<proteinExistence type="inferred from homology"/>
<name>A0A9D4DBH5_DREPO</name>
<dbReference type="Pfam" id="PF02229">
    <property type="entry name" value="PC4"/>
    <property type="match status" value="1"/>
</dbReference>
<dbReference type="SUPFAM" id="SSF54447">
    <property type="entry name" value="ssDNA-binding transcriptional regulator domain"/>
    <property type="match status" value="1"/>
</dbReference>
<evidence type="ECO:0000256" key="7">
    <source>
        <dbReference type="SAM" id="MobiDB-lite"/>
    </source>
</evidence>
<evidence type="ECO:0000256" key="6">
    <source>
        <dbReference type="ARBA" id="ARBA00023242"/>
    </source>
</evidence>
<keyword evidence="3" id="KW-0805">Transcription regulation</keyword>
<keyword evidence="4" id="KW-0238">DNA-binding</keyword>
<comment type="subcellular location">
    <subcellularLocation>
        <location evidence="1">Nucleus</location>
    </subcellularLocation>
</comment>
<reference evidence="9" key="2">
    <citation type="submission" date="2020-11" db="EMBL/GenBank/DDBJ databases">
        <authorList>
            <person name="McCartney M.A."/>
            <person name="Auch B."/>
            <person name="Kono T."/>
            <person name="Mallez S."/>
            <person name="Becker A."/>
            <person name="Gohl D.M."/>
            <person name="Silverstein K.A.T."/>
            <person name="Koren S."/>
            <person name="Bechman K.B."/>
            <person name="Herman A."/>
            <person name="Abrahante J.E."/>
            <person name="Garbe J."/>
        </authorList>
    </citation>
    <scope>NUCLEOTIDE SEQUENCE</scope>
    <source>
        <strain evidence="9">Duluth1</strain>
        <tissue evidence="9">Whole animal</tissue>
    </source>
</reference>
<dbReference type="OrthoDB" id="2505440at2759"/>
<keyword evidence="6" id="KW-0539">Nucleus</keyword>